<evidence type="ECO:0000313" key="2">
    <source>
        <dbReference type="EMBL" id="KAK6358431.1"/>
    </source>
</evidence>
<name>A0AAV9VC12_9PEZI</name>
<dbReference type="EMBL" id="JAVHNS010000004">
    <property type="protein sequence ID" value="KAK6358431.1"/>
    <property type="molecule type" value="Genomic_DNA"/>
</dbReference>
<dbReference type="Proteomes" id="UP001373714">
    <property type="component" value="Unassembled WGS sequence"/>
</dbReference>
<feature type="compositionally biased region" description="Basic and acidic residues" evidence="1">
    <location>
        <begin position="74"/>
        <end position="86"/>
    </location>
</feature>
<comment type="caution">
    <text evidence="2">The sequence shown here is derived from an EMBL/GenBank/DDBJ whole genome shotgun (WGS) entry which is preliminary data.</text>
</comment>
<feature type="compositionally biased region" description="Low complexity" evidence="1">
    <location>
        <begin position="90"/>
        <end position="100"/>
    </location>
</feature>
<feature type="region of interest" description="Disordered" evidence="1">
    <location>
        <begin position="53"/>
        <end position="100"/>
    </location>
</feature>
<sequence>MYETVQQHCNEHASRFNPGWWDSHEWGNRRGDHGELAYRRLPLHHSTLAAHVPEDKGLAGSTDRVLSGNLVPEDQPKPEELEAKDEAAEEPAPVEAAKTE</sequence>
<accession>A0AAV9VC12</accession>
<reference evidence="2 3" key="1">
    <citation type="submission" date="2019-10" db="EMBL/GenBank/DDBJ databases">
        <authorList>
            <person name="Palmer J.M."/>
        </authorList>
    </citation>
    <scope>NUCLEOTIDE SEQUENCE [LARGE SCALE GENOMIC DNA]</scope>
    <source>
        <strain evidence="2 3">TWF730</strain>
    </source>
</reference>
<protein>
    <submittedName>
        <fullName evidence="2">Uncharacterized protein</fullName>
    </submittedName>
</protein>
<keyword evidence="3" id="KW-1185">Reference proteome</keyword>
<organism evidence="2 3">
    <name type="scientific">Orbilia blumenaviensis</name>
    <dbReference type="NCBI Taxonomy" id="1796055"/>
    <lineage>
        <taxon>Eukaryota</taxon>
        <taxon>Fungi</taxon>
        <taxon>Dikarya</taxon>
        <taxon>Ascomycota</taxon>
        <taxon>Pezizomycotina</taxon>
        <taxon>Orbiliomycetes</taxon>
        <taxon>Orbiliales</taxon>
        <taxon>Orbiliaceae</taxon>
        <taxon>Orbilia</taxon>
    </lineage>
</organism>
<evidence type="ECO:0000313" key="3">
    <source>
        <dbReference type="Proteomes" id="UP001373714"/>
    </source>
</evidence>
<gene>
    <name evidence="2" type="ORF">TWF730_007765</name>
</gene>
<proteinExistence type="predicted"/>
<evidence type="ECO:0000256" key="1">
    <source>
        <dbReference type="SAM" id="MobiDB-lite"/>
    </source>
</evidence>
<dbReference type="AlphaFoldDB" id="A0AAV9VC12"/>